<organism evidence="6 7">
    <name type="scientific">Parabacteroides goldsteinii DSM 19448 = WAL 12034</name>
    <dbReference type="NCBI Taxonomy" id="927665"/>
    <lineage>
        <taxon>Bacteria</taxon>
        <taxon>Pseudomonadati</taxon>
        <taxon>Bacteroidota</taxon>
        <taxon>Bacteroidia</taxon>
        <taxon>Bacteroidales</taxon>
        <taxon>Tannerellaceae</taxon>
        <taxon>Parabacteroides</taxon>
    </lineage>
</organism>
<dbReference type="EMBL" id="AQHV01000006">
    <property type="protein sequence ID" value="KKB58189.1"/>
    <property type="molecule type" value="Genomic_DNA"/>
</dbReference>
<comment type="caution">
    <text evidence="6">The sequence shown here is derived from an EMBL/GenBank/DDBJ whole genome shotgun (WGS) entry which is preliminary data.</text>
</comment>
<dbReference type="Gene3D" id="1.10.1740.10">
    <property type="match status" value="1"/>
</dbReference>
<keyword evidence="4" id="KW-0804">Transcription</keyword>
<gene>
    <name evidence="6" type="ORF">HMPREF1535_01010</name>
</gene>
<dbReference type="InterPro" id="IPR013325">
    <property type="entry name" value="RNA_pol_sigma_r2"/>
</dbReference>
<evidence type="ECO:0000256" key="4">
    <source>
        <dbReference type="ARBA" id="ARBA00023163"/>
    </source>
</evidence>
<comment type="similarity">
    <text evidence="1">Belongs to the sigma-70 factor family. ECF subfamily.</text>
</comment>
<keyword evidence="3" id="KW-0731">Sigma factor</keyword>
<dbReference type="PANTHER" id="PTHR43133:SF46">
    <property type="entry name" value="RNA POLYMERASE SIGMA-70 FACTOR ECF SUBFAMILY"/>
    <property type="match status" value="1"/>
</dbReference>
<dbReference type="AlphaFoldDB" id="A0A0F5JKF9"/>
<accession>A0A0F5JKF9</accession>
<dbReference type="PANTHER" id="PTHR43133">
    <property type="entry name" value="RNA POLYMERASE ECF-TYPE SIGMA FACTO"/>
    <property type="match status" value="1"/>
</dbReference>
<dbReference type="GO" id="GO:0006352">
    <property type="term" value="P:DNA-templated transcription initiation"/>
    <property type="evidence" value="ECO:0007669"/>
    <property type="project" value="InterPro"/>
</dbReference>
<dbReference type="CDD" id="cd06171">
    <property type="entry name" value="Sigma70_r4"/>
    <property type="match status" value="1"/>
</dbReference>
<name>A0A0F5JKF9_9BACT</name>
<dbReference type="SUPFAM" id="SSF88659">
    <property type="entry name" value="Sigma3 and sigma4 domains of RNA polymerase sigma factors"/>
    <property type="match status" value="1"/>
</dbReference>
<protein>
    <submittedName>
        <fullName evidence="6">Sigma-70 family RNA polymerase sigma factor</fullName>
    </submittedName>
</protein>
<dbReference type="GO" id="GO:0003677">
    <property type="term" value="F:DNA binding"/>
    <property type="evidence" value="ECO:0007669"/>
    <property type="project" value="InterPro"/>
</dbReference>
<sequence>MQEDESKIKWCQFIAGDKEAYSWIYKVYIQMLFQYGKRFTSDTELIKDCIQEVFTKLYNNRKHLVIPDNIKLYLLISLKNCLINTICQESHYERYNSETISFSLELTVEEQYVNNEHYQNQLKRIREILALLTPRQKEIIYYRYIQELSFDEICVIMDINYQSAQNLIQRSLKKIRDTYGSVEVFLLLLSISVR</sequence>
<dbReference type="InterPro" id="IPR013324">
    <property type="entry name" value="RNA_pol_sigma_r3/r4-like"/>
</dbReference>
<dbReference type="InterPro" id="IPR013249">
    <property type="entry name" value="RNA_pol_sigma70_r4_t2"/>
</dbReference>
<dbReference type="SUPFAM" id="SSF88946">
    <property type="entry name" value="Sigma2 domain of RNA polymerase sigma factors"/>
    <property type="match status" value="1"/>
</dbReference>
<reference evidence="6 7" key="1">
    <citation type="submission" date="2013-04" db="EMBL/GenBank/DDBJ databases">
        <title>The Genome Sequence of Parabacteroides goldsteinii DSM 19448.</title>
        <authorList>
            <consortium name="The Broad Institute Genomics Platform"/>
            <person name="Earl A."/>
            <person name="Ward D."/>
            <person name="Feldgarden M."/>
            <person name="Gevers D."/>
            <person name="Martens E."/>
            <person name="Sakamoto M."/>
            <person name="Benno Y."/>
            <person name="Song Y."/>
            <person name="Liu C."/>
            <person name="Lee J."/>
            <person name="Bolanos M."/>
            <person name="Vaisanen M.L."/>
            <person name="Finegold S.M."/>
            <person name="Walker B."/>
            <person name="Young S."/>
            <person name="Zeng Q."/>
            <person name="Gargeya S."/>
            <person name="Fitzgerald M."/>
            <person name="Haas B."/>
            <person name="Abouelleil A."/>
            <person name="Allen A.W."/>
            <person name="Alvarado L."/>
            <person name="Arachchi H.M."/>
            <person name="Berlin A.M."/>
            <person name="Chapman S.B."/>
            <person name="Gainer-Dewar J."/>
            <person name="Goldberg J."/>
            <person name="Griggs A."/>
            <person name="Gujja S."/>
            <person name="Hansen M."/>
            <person name="Howarth C."/>
            <person name="Imamovic A."/>
            <person name="Ireland A."/>
            <person name="Larimer J."/>
            <person name="McCowan C."/>
            <person name="Murphy C."/>
            <person name="Pearson M."/>
            <person name="Poon T.W."/>
            <person name="Priest M."/>
            <person name="Roberts A."/>
            <person name="Saif S."/>
            <person name="Shea T."/>
            <person name="Sisk P."/>
            <person name="Sykes S."/>
            <person name="Wortman J."/>
            <person name="Nusbaum C."/>
            <person name="Birren B."/>
        </authorList>
    </citation>
    <scope>NUCLEOTIDE SEQUENCE [LARGE SCALE GENOMIC DNA]</scope>
    <source>
        <strain evidence="6 7">DSM 19448</strain>
    </source>
</reference>
<dbReference type="HOGENOM" id="CLU_047691_4_2_10"/>
<evidence type="ECO:0000256" key="2">
    <source>
        <dbReference type="ARBA" id="ARBA00023015"/>
    </source>
</evidence>
<keyword evidence="2" id="KW-0805">Transcription regulation</keyword>
<dbReference type="InterPro" id="IPR039425">
    <property type="entry name" value="RNA_pol_sigma-70-like"/>
</dbReference>
<proteinExistence type="inferred from homology"/>
<dbReference type="InterPro" id="IPR014284">
    <property type="entry name" value="RNA_pol_sigma-70_dom"/>
</dbReference>
<evidence type="ECO:0000256" key="3">
    <source>
        <dbReference type="ARBA" id="ARBA00023082"/>
    </source>
</evidence>
<evidence type="ECO:0000256" key="1">
    <source>
        <dbReference type="ARBA" id="ARBA00010641"/>
    </source>
</evidence>
<feature type="domain" description="RNA polymerase sigma factor 70 region 4 type 2" evidence="5">
    <location>
        <begin position="123"/>
        <end position="175"/>
    </location>
</feature>
<evidence type="ECO:0000259" key="5">
    <source>
        <dbReference type="Pfam" id="PF08281"/>
    </source>
</evidence>
<dbReference type="Proteomes" id="UP000033047">
    <property type="component" value="Unassembled WGS sequence"/>
</dbReference>
<dbReference type="Gene3D" id="1.10.10.10">
    <property type="entry name" value="Winged helix-like DNA-binding domain superfamily/Winged helix DNA-binding domain"/>
    <property type="match status" value="1"/>
</dbReference>
<dbReference type="Pfam" id="PF08281">
    <property type="entry name" value="Sigma70_r4_2"/>
    <property type="match status" value="1"/>
</dbReference>
<evidence type="ECO:0000313" key="7">
    <source>
        <dbReference type="Proteomes" id="UP000033047"/>
    </source>
</evidence>
<dbReference type="RefSeq" id="WP_046145454.1">
    <property type="nucleotide sequence ID" value="NZ_KQ033912.1"/>
</dbReference>
<dbReference type="PATRIC" id="fig|927665.4.peg.1032"/>
<dbReference type="InterPro" id="IPR036388">
    <property type="entry name" value="WH-like_DNA-bd_sf"/>
</dbReference>
<dbReference type="STRING" id="927665.HMPREF1535_01010"/>
<dbReference type="NCBIfam" id="TIGR02937">
    <property type="entry name" value="sigma70-ECF"/>
    <property type="match status" value="1"/>
</dbReference>
<evidence type="ECO:0000313" key="6">
    <source>
        <dbReference type="EMBL" id="KKB58189.1"/>
    </source>
</evidence>
<dbReference type="GO" id="GO:0016987">
    <property type="term" value="F:sigma factor activity"/>
    <property type="evidence" value="ECO:0007669"/>
    <property type="project" value="UniProtKB-KW"/>
</dbReference>